<comment type="caution">
    <text evidence="1">The sequence shown here is derived from an EMBL/GenBank/DDBJ whole genome shotgun (WGS) entry which is preliminary data.</text>
</comment>
<accession>A0ABN9SUN5</accession>
<reference evidence="1" key="1">
    <citation type="submission" date="2023-10" db="EMBL/GenBank/DDBJ databases">
        <authorList>
            <person name="Chen Y."/>
            <person name="Shah S."/>
            <person name="Dougan E. K."/>
            <person name="Thang M."/>
            <person name="Chan C."/>
        </authorList>
    </citation>
    <scope>NUCLEOTIDE SEQUENCE [LARGE SCALE GENOMIC DNA]</scope>
</reference>
<gene>
    <name evidence="1" type="ORF">PCOR1329_LOCUS32785</name>
</gene>
<proteinExistence type="predicted"/>
<sequence>MAPRLAPLAWLLPAARRRGWLQALAVGVTPSLNRRSMAAVLLTVAACYRAWSRGPRLPGVVFPAVSELGVDLPQRRMYQFGFVSCGALLSASVAIFTELLAPHLLQAAAEPIPGEDLGAGGQAAAPAEARICGLGGGALDLNGQVGKLKTQEGSGGRWRVELPSGAVKAVPPQNLVAHKPEAAAGAPERQLWDSCLRWAHCSALGVAVQGGVTLVRELCLQNFVHWGGAVLFMAGAVQHAKASVDLYEAAARRGAPLLGRRRVAVAARARHAILNYSSMALFLLPLALQAFPAAGPPGRGTTAGGGASPEVDPAVLNAMGVVQWGIIQPFAVFFCTYACDMSAAAAWRPPEG</sequence>
<keyword evidence="2" id="KW-1185">Reference proteome</keyword>
<dbReference type="EMBL" id="CAUYUJ010013447">
    <property type="protein sequence ID" value="CAK0836215.1"/>
    <property type="molecule type" value="Genomic_DNA"/>
</dbReference>
<evidence type="ECO:0000313" key="1">
    <source>
        <dbReference type="EMBL" id="CAK0836215.1"/>
    </source>
</evidence>
<protein>
    <submittedName>
        <fullName evidence="1">Uncharacterized protein</fullName>
    </submittedName>
</protein>
<name>A0ABN9SUN5_9DINO</name>
<evidence type="ECO:0000313" key="2">
    <source>
        <dbReference type="Proteomes" id="UP001189429"/>
    </source>
</evidence>
<organism evidence="1 2">
    <name type="scientific">Prorocentrum cordatum</name>
    <dbReference type="NCBI Taxonomy" id="2364126"/>
    <lineage>
        <taxon>Eukaryota</taxon>
        <taxon>Sar</taxon>
        <taxon>Alveolata</taxon>
        <taxon>Dinophyceae</taxon>
        <taxon>Prorocentrales</taxon>
        <taxon>Prorocentraceae</taxon>
        <taxon>Prorocentrum</taxon>
    </lineage>
</organism>
<dbReference type="Proteomes" id="UP001189429">
    <property type="component" value="Unassembled WGS sequence"/>
</dbReference>